<evidence type="ECO:0000313" key="2">
    <source>
        <dbReference type="EMBL" id="OTN75302.1"/>
    </source>
</evidence>
<dbReference type="InterPro" id="IPR001387">
    <property type="entry name" value="Cro/C1-type_HTH"/>
</dbReference>
<dbReference type="RefSeq" id="WP_086273365.1">
    <property type="nucleotide sequence ID" value="NZ_NGKU01000001.1"/>
</dbReference>
<dbReference type="PANTHER" id="PTHR37038:SF14">
    <property type="entry name" value="TRANSCRIPTIONAL ACTIVATOR"/>
    <property type="match status" value="1"/>
</dbReference>
<dbReference type="InterPro" id="IPR011990">
    <property type="entry name" value="TPR-like_helical_dom_sf"/>
</dbReference>
<gene>
    <name evidence="2" type="ORF">A5886_000372</name>
</gene>
<dbReference type="EMBL" id="NGKU01000001">
    <property type="protein sequence ID" value="OTN75302.1"/>
    <property type="molecule type" value="Genomic_DNA"/>
</dbReference>
<keyword evidence="3" id="KW-1185">Reference proteome</keyword>
<dbReference type="GO" id="GO:0003677">
    <property type="term" value="F:DNA binding"/>
    <property type="evidence" value="ECO:0007669"/>
    <property type="project" value="InterPro"/>
</dbReference>
<dbReference type="OrthoDB" id="1150409at2"/>
<organism evidence="2 3">
    <name type="scientific">Candidatus Enterococcus testudinis</name>
    <dbReference type="NCBI Taxonomy" id="1834191"/>
    <lineage>
        <taxon>Bacteria</taxon>
        <taxon>Bacillati</taxon>
        <taxon>Bacillota</taxon>
        <taxon>Bacilli</taxon>
        <taxon>Lactobacillales</taxon>
        <taxon>Enterococcaceae</taxon>
        <taxon>Enterococcus</taxon>
    </lineage>
</organism>
<feature type="domain" description="HTH cro/C1-type" evidence="1">
    <location>
        <begin position="10"/>
        <end position="63"/>
    </location>
</feature>
<dbReference type="AlphaFoldDB" id="A0A242A2X4"/>
<dbReference type="PROSITE" id="PS50943">
    <property type="entry name" value="HTH_CROC1"/>
    <property type="match status" value="1"/>
</dbReference>
<name>A0A242A2X4_9ENTE</name>
<dbReference type="SUPFAM" id="SSF47413">
    <property type="entry name" value="lambda repressor-like DNA-binding domains"/>
    <property type="match status" value="1"/>
</dbReference>
<sequence>MERQLFGKELRRIRKEKKLSQYELADGICSQAMLSSIELGKYLPNVQIIVKLCIRLGLNANQLILNNHYEISPVEKNKEKCEELCNKHDYAELNTFLESKPVLNSIETRLEMQAYYYYLACTQFHLDRDRQESLRSFNLSLAESEKGINSLSLLALMGIATVYAQLGKKESTLYYINKVMFKMKAINYEENLNILFYLKAFAYFNLNMLVDAYTSIEEGIEFITVHNSHYMLGNIFFLASKIAEKAEQENNQRERIQESKMFEKLFNEKIFRYIS</sequence>
<dbReference type="Proteomes" id="UP000195043">
    <property type="component" value="Unassembled WGS sequence"/>
</dbReference>
<dbReference type="STRING" id="1834191.A5886_000372"/>
<accession>A0A242A2X4</accession>
<dbReference type="CDD" id="cd00093">
    <property type="entry name" value="HTH_XRE"/>
    <property type="match status" value="1"/>
</dbReference>
<comment type="caution">
    <text evidence="2">The sequence shown here is derived from an EMBL/GenBank/DDBJ whole genome shotgun (WGS) entry which is preliminary data.</text>
</comment>
<dbReference type="PANTHER" id="PTHR37038">
    <property type="entry name" value="TRANSCRIPTIONAL REGULATOR-RELATED"/>
    <property type="match status" value="1"/>
</dbReference>
<dbReference type="SUPFAM" id="SSF48452">
    <property type="entry name" value="TPR-like"/>
    <property type="match status" value="1"/>
</dbReference>
<dbReference type="Gene3D" id="1.25.40.10">
    <property type="entry name" value="Tetratricopeptide repeat domain"/>
    <property type="match status" value="1"/>
</dbReference>
<evidence type="ECO:0000313" key="3">
    <source>
        <dbReference type="Proteomes" id="UP000195043"/>
    </source>
</evidence>
<proteinExistence type="predicted"/>
<dbReference type="InterPro" id="IPR010982">
    <property type="entry name" value="Lambda_DNA-bd_dom_sf"/>
</dbReference>
<dbReference type="SMART" id="SM00530">
    <property type="entry name" value="HTH_XRE"/>
    <property type="match status" value="1"/>
</dbReference>
<dbReference type="Pfam" id="PF01381">
    <property type="entry name" value="HTH_3"/>
    <property type="match status" value="1"/>
</dbReference>
<evidence type="ECO:0000259" key="1">
    <source>
        <dbReference type="PROSITE" id="PS50943"/>
    </source>
</evidence>
<dbReference type="InterPro" id="IPR053163">
    <property type="entry name" value="HTH-type_regulator_Rgg"/>
</dbReference>
<reference evidence="2 3" key="1">
    <citation type="submission" date="2017-05" db="EMBL/GenBank/DDBJ databases">
        <title>The Genome Sequence of Enterococcus sp. 8G7_MSG3316.</title>
        <authorList>
            <consortium name="The Broad Institute Genomics Platform"/>
            <consortium name="The Broad Institute Genomic Center for Infectious Diseases"/>
            <person name="Earl A."/>
            <person name="Manson A."/>
            <person name="Schwartman J."/>
            <person name="Gilmore M."/>
            <person name="Abouelleil A."/>
            <person name="Cao P."/>
            <person name="Chapman S."/>
            <person name="Cusick C."/>
            <person name="Shea T."/>
            <person name="Young S."/>
            <person name="Neafsey D."/>
            <person name="Nusbaum C."/>
            <person name="Birren B."/>
        </authorList>
    </citation>
    <scope>NUCLEOTIDE SEQUENCE [LARGE SCALE GENOMIC DNA]</scope>
    <source>
        <strain evidence="2 3">8G7_MSG3316</strain>
    </source>
</reference>
<protein>
    <recommendedName>
        <fullName evidence="1">HTH cro/C1-type domain-containing protein</fullName>
    </recommendedName>
</protein>